<dbReference type="SUPFAM" id="SSF54695">
    <property type="entry name" value="POZ domain"/>
    <property type="match status" value="1"/>
</dbReference>
<dbReference type="Pfam" id="PF00651">
    <property type="entry name" value="BTB"/>
    <property type="match status" value="1"/>
</dbReference>
<keyword evidence="4" id="KW-1185">Reference proteome</keyword>
<reference evidence="3" key="1">
    <citation type="submission" date="2020-12" db="EMBL/GenBank/DDBJ databases">
        <title>Metabolic potential, ecology and presence of endohyphal bacteria is reflected in genomic diversity of Mucoromycotina.</title>
        <authorList>
            <person name="Muszewska A."/>
            <person name="Okrasinska A."/>
            <person name="Steczkiewicz K."/>
            <person name="Drgas O."/>
            <person name="Orlowska M."/>
            <person name="Perlinska-Lenart U."/>
            <person name="Aleksandrzak-Piekarczyk T."/>
            <person name="Szatraj K."/>
            <person name="Zielenkiewicz U."/>
            <person name="Pilsyk S."/>
            <person name="Malc E."/>
            <person name="Mieczkowski P."/>
            <person name="Kruszewska J.S."/>
            <person name="Biernat P."/>
            <person name="Pawlowska J."/>
        </authorList>
    </citation>
    <scope>NUCLEOTIDE SEQUENCE</scope>
    <source>
        <strain evidence="3">WA0000051536</strain>
    </source>
</reference>
<sequence length="1275" mass="143314">MALSPRKRARTDPAHESVLTPLSKPYRASELIKALELGDERRNGQCRQQLAMSSDEELWTFLRRILRNLKIDPDQPNKPAMPAGKVLECLHFVVTSLSHRPQPDTAVSAALVPTASSDVHTLRICVRSSIQHLKAGSQMAQVFALKLLCAFLEDQKSATWKHPVPIKLIVDEIRPSNCLDLVLEALAQDTQNVQHYALRVLMALTSYFGKDMVEKDALWTVAARIGSLHDLLTREMRLPERQREKTWSGKLHICMLAGSLVRRLVQIAETSNATKLRQFGSSVAFSTILKVWPVVVWEGIQENSQIQGIDRLMTGLSSVVSKIATVSIEATDRIRSDPGFAECYHFVLLRYATIIQSTPQTLLSDPLPAKRPASPSQRGDSIVALQDTLHAISRIVVSVYDAKSTVRLSTTVIDQLLIDTLNFLVVMLWHPIVPEDFDFMSQKERIPDDAITTLEEAMKPSFGVYVQKKPNVIKTMLDILFRYLQLVYKPRMKELCIPAAMCLRHIAVVVAMEPCEAYESILSRAQQLAALLLYYPEGIKSLSENTSSSANAIFWHPIIEQAKSALRELIEYDIHVVVDVAARSKTIAKGKRALQSLLRAARVSEACPKIVEAGVLTIIDPFYPPRQPHYMDLKDGQLLCSLMAEILYQLAKDMALVRGKLRQVHQAIPCVLHILCQSIRKAQQHTTSKPGLERLQRSCLQVVTAFRFDRTGLQDWVRYPINEELMGYMDQFSEAAINNQSELSVTPILLKLLFPIAPDEQGIRYKMQPWKLSEVTTQSQPILLEALLALEPLSLLPTSLRQIMVYPKALRWLSQLLIAGKAAVLETEGEASSEEATTSIVQNNPIVSQMLEQVAETEQVACLSDIASDTEEQQQSNSSPEPSYQSSDRITTIWVQVLYQCLVRAISFKDSLQWFVIQDLYTDLFGPWLLSGNIRDEPMASLIAAFRSKARTETLQDLLRFFNYAKHNDEAIRLMEFTSVAICYAIPPAPLRTQILDLNEEDHLNASSVFGVLCRMLFYDLEPLDDVMDSANEQDQETFQRRTAAGQAVQILMLDMDPWQHELKDKIDQLSIIPIPPAAESTEVVFLSTEDMATPVQASKELLSSASETFRALLSDQYREATQETIMLRGVNGDDLTVLIDAIQRAQYPELTIVLSDMAWPTVVGLLLISDRYVVDSVTRACQRWMLERFADPTPPDDTLEGAMLTYRSCRDPTSILPDTSWPHSMLTHAALKTILTHMVRVTQTAEFNSMVEGIDEHVNEIDSFCSAMGLLLGR</sequence>
<feature type="domain" description="BTB" evidence="2">
    <location>
        <begin position="1082"/>
        <end position="1143"/>
    </location>
</feature>
<proteinExistence type="predicted"/>
<comment type="caution">
    <text evidence="3">The sequence shown here is derived from an EMBL/GenBank/DDBJ whole genome shotgun (WGS) entry which is preliminary data.</text>
</comment>
<organism evidence="3 4">
    <name type="scientific">Umbelopsis vinacea</name>
    <dbReference type="NCBI Taxonomy" id="44442"/>
    <lineage>
        <taxon>Eukaryota</taxon>
        <taxon>Fungi</taxon>
        <taxon>Fungi incertae sedis</taxon>
        <taxon>Mucoromycota</taxon>
        <taxon>Mucoromycotina</taxon>
        <taxon>Umbelopsidomycetes</taxon>
        <taxon>Umbelopsidales</taxon>
        <taxon>Umbelopsidaceae</taxon>
        <taxon>Umbelopsis</taxon>
    </lineage>
</organism>
<evidence type="ECO:0000259" key="2">
    <source>
        <dbReference type="PROSITE" id="PS50097"/>
    </source>
</evidence>
<dbReference type="EMBL" id="JAEPRA010000012">
    <property type="protein sequence ID" value="KAG2177598.1"/>
    <property type="molecule type" value="Genomic_DNA"/>
</dbReference>
<dbReference type="Proteomes" id="UP000612746">
    <property type="component" value="Unassembled WGS sequence"/>
</dbReference>
<dbReference type="InterPro" id="IPR000210">
    <property type="entry name" value="BTB/POZ_dom"/>
</dbReference>
<gene>
    <name evidence="3" type="ORF">INT44_008110</name>
</gene>
<dbReference type="SMART" id="SM00225">
    <property type="entry name" value="BTB"/>
    <property type="match status" value="1"/>
</dbReference>
<feature type="region of interest" description="Disordered" evidence="1">
    <location>
        <begin position="1"/>
        <end position="20"/>
    </location>
</feature>
<accession>A0A8H7PPK7</accession>
<dbReference type="OrthoDB" id="5353557at2759"/>
<name>A0A8H7PPK7_9FUNG</name>
<dbReference type="Gene3D" id="3.30.710.10">
    <property type="entry name" value="Potassium Channel Kv1.1, Chain A"/>
    <property type="match status" value="1"/>
</dbReference>
<evidence type="ECO:0000256" key="1">
    <source>
        <dbReference type="SAM" id="MobiDB-lite"/>
    </source>
</evidence>
<dbReference type="InterPro" id="IPR011333">
    <property type="entry name" value="SKP1/BTB/POZ_sf"/>
</dbReference>
<dbReference type="AlphaFoldDB" id="A0A8H7PPK7"/>
<evidence type="ECO:0000313" key="4">
    <source>
        <dbReference type="Proteomes" id="UP000612746"/>
    </source>
</evidence>
<evidence type="ECO:0000313" key="3">
    <source>
        <dbReference type="EMBL" id="KAG2177598.1"/>
    </source>
</evidence>
<dbReference type="PROSITE" id="PS50097">
    <property type="entry name" value="BTB"/>
    <property type="match status" value="1"/>
</dbReference>
<protein>
    <recommendedName>
        <fullName evidence="2">BTB domain-containing protein</fullName>
    </recommendedName>
</protein>